<accession>A9A252</accession>
<reference evidence="2 3" key="1">
    <citation type="journal article" date="2010" name="Proc. Natl. Acad. Sci. U.S.A.">
        <title>Nitrosopumilus maritimus genome reveals unique mechanisms for nitrification and autotrophy in globally distributed marine crenarchaea.</title>
        <authorList>
            <person name="Walker C.B."/>
            <person name="de la Torre J.R."/>
            <person name="Klotz M.G."/>
            <person name="Urakawa H."/>
            <person name="Pinel N."/>
            <person name="Arp D.J."/>
            <person name="Brochier-Armanet C."/>
            <person name="Chain P.S."/>
            <person name="Chan P.P."/>
            <person name="Gollabgir A."/>
            <person name="Hemp J."/>
            <person name="Hugler M."/>
            <person name="Karr E.A."/>
            <person name="Konneke M."/>
            <person name="Shin M."/>
            <person name="Lawton T.J."/>
            <person name="Lowe T."/>
            <person name="Martens-Habbena W."/>
            <person name="Sayavedra-Soto L.A."/>
            <person name="Lang D."/>
            <person name="Sievert S.M."/>
            <person name="Rosenzweig A.C."/>
            <person name="Manning G."/>
            <person name="Stahl D.A."/>
        </authorList>
    </citation>
    <scope>NUCLEOTIDE SEQUENCE [LARGE SCALE GENOMIC DNA]</scope>
    <source>
        <strain evidence="2 3">SCM1</strain>
    </source>
</reference>
<protein>
    <submittedName>
        <fullName evidence="2">Uncharacterized protein</fullName>
    </submittedName>
</protein>
<keyword evidence="1" id="KW-1133">Transmembrane helix</keyword>
<gene>
    <name evidence="2" type="ordered locus">Nmar_0569</name>
</gene>
<evidence type="ECO:0000256" key="1">
    <source>
        <dbReference type="SAM" id="Phobius"/>
    </source>
</evidence>
<dbReference type="EnsemblBacteria" id="ABX12465">
    <property type="protein sequence ID" value="ABX12465"/>
    <property type="gene ID" value="Nmar_0569"/>
</dbReference>
<name>A9A252_NITMS</name>
<keyword evidence="1" id="KW-0472">Membrane</keyword>
<evidence type="ECO:0000313" key="2">
    <source>
        <dbReference type="EMBL" id="ABX12465.1"/>
    </source>
</evidence>
<organism evidence="2 3">
    <name type="scientific">Nitrosopumilus maritimus (strain SCM1)</name>
    <dbReference type="NCBI Taxonomy" id="436308"/>
    <lineage>
        <taxon>Archaea</taxon>
        <taxon>Nitrososphaerota</taxon>
        <taxon>Nitrososphaeria</taxon>
        <taxon>Nitrosopumilales</taxon>
        <taxon>Nitrosopumilaceae</taxon>
        <taxon>Nitrosopumilus</taxon>
    </lineage>
</organism>
<keyword evidence="1" id="KW-0812">Transmembrane</keyword>
<dbReference type="Proteomes" id="UP000000792">
    <property type="component" value="Chromosome"/>
</dbReference>
<dbReference type="EMBL" id="CP000866">
    <property type="protein sequence ID" value="ABX12465.1"/>
    <property type="molecule type" value="Genomic_DNA"/>
</dbReference>
<dbReference type="GeneID" id="5773590"/>
<feature type="transmembrane region" description="Helical" evidence="1">
    <location>
        <begin position="38"/>
        <end position="60"/>
    </location>
</feature>
<dbReference type="STRING" id="436308.Nmar_0569"/>
<feature type="transmembrane region" description="Helical" evidence="1">
    <location>
        <begin position="113"/>
        <end position="135"/>
    </location>
</feature>
<dbReference type="KEGG" id="nmr:Nmar_0569"/>
<dbReference type="InParanoid" id="A9A252"/>
<proteinExistence type="predicted"/>
<evidence type="ECO:0000313" key="3">
    <source>
        <dbReference type="Proteomes" id="UP000000792"/>
    </source>
</evidence>
<keyword evidence="3" id="KW-1185">Reference proteome</keyword>
<sequence length="141" mass="16386">MKLNQQLLRINRSFLICFVISASLSAVFAQMLSGYDNYLNTTFTIIFGYVVYFGIFSGLFYWDNKDRYKSMKRELIKKELLALISSFGVGEIVYLGIRWPTFYYFLEIGIEPFIASLISEMIATACYMASVTLFLRKTKTY</sequence>
<feature type="transmembrane region" description="Helical" evidence="1">
    <location>
        <begin position="80"/>
        <end position="101"/>
    </location>
</feature>
<dbReference type="RefSeq" id="WP_012214952.1">
    <property type="nucleotide sequence ID" value="NC_010085.1"/>
</dbReference>
<dbReference type="eggNOG" id="arCOG10529">
    <property type="taxonomic scope" value="Archaea"/>
</dbReference>
<dbReference type="HOGENOM" id="CLU_1763789_0_0_2"/>
<feature type="transmembrane region" description="Helical" evidence="1">
    <location>
        <begin position="12"/>
        <end position="32"/>
    </location>
</feature>
<dbReference type="OrthoDB" id="4912at2157"/>
<dbReference type="AlphaFoldDB" id="A9A252"/>